<gene>
    <name evidence="1" type="ORF">PS624_00425</name>
</gene>
<sequence length="51" mass="5825">MKATSFLEIHWMRLATLLTDFAYETARLVRYPAGEQCEIMRAQSSQGNGCQ</sequence>
<evidence type="ECO:0000313" key="1">
    <source>
        <dbReference type="EMBL" id="VVM43809.1"/>
    </source>
</evidence>
<organism evidence="1 2">
    <name type="scientific">Pseudomonas fluorescens</name>
    <dbReference type="NCBI Taxonomy" id="294"/>
    <lineage>
        <taxon>Bacteria</taxon>
        <taxon>Pseudomonadati</taxon>
        <taxon>Pseudomonadota</taxon>
        <taxon>Gammaproteobacteria</taxon>
        <taxon>Pseudomonadales</taxon>
        <taxon>Pseudomonadaceae</taxon>
        <taxon>Pseudomonas</taxon>
    </lineage>
</organism>
<accession>A0A5E6PLB5</accession>
<name>A0A5E6PLB5_PSEFL</name>
<protein>
    <submittedName>
        <fullName evidence="1">Uncharacterized protein</fullName>
    </submittedName>
</protein>
<dbReference type="EMBL" id="CABVGZ010000002">
    <property type="protein sequence ID" value="VVM43809.1"/>
    <property type="molecule type" value="Genomic_DNA"/>
</dbReference>
<evidence type="ECO:0000313" key="2">
    <source>
        <dbReference type="Proteomes" id="UP000326241"/>
    </source>
</evidence>
<proteinExistence type="predicted"/>
<dbReference type="Proteomes" id="UP000326241">
    <property type="component" value="Unassembled WGS sequence"/>
</dbReference>
<dbReference type="AlphaFoldDB" id="A0A5E6PLB5"/>
<reference evidence="1 2" key="1">
    <citation type="submission" date="2019-09" db="EMBL/GenBank/DDBJ databases">
        <authorList>
            <person name="Chandra G."/>
            <person name="Truman W A."/>
        </authorList>
    </citation>
    <scope>NUCLEOTIDE SEQUENCE [LARGE SCALE GENOMIC DNA]</scope>
    <source>
        <strain evidence="1">PS624</strain>
    </source>
</reference>